<keyword evidence="4 5" id="KW-0238">DNA-binding</keyword>
<dbReference type="InterPro" id="IPR038441">
    <property type="entry name" value="THAP_Znf_sf"/>
</dbReference>
<dbReference type="AlphaFoldDB" id="A0A8J2MLP3"/>
<keyword evidence="2 5" id="KW-0863">Zinc-finger</keyword>
<dbReference type="Proteomes" id="UP000786811">
    <property type="component" value="Unassembled WGS sequence"/>
</dbReference>
<keyword evidence="9" id="KW-1185">Reference proteome</keyword>
<dbReference type="Pfam" id="PF05485">
    <property type="entry name" value="THAP"/>
    <property type="match status" value="1"/>
</dbReference>
<dbReference type="GO" id="GO:0003677">
    <property type="term" value="F:DNA binding"/>
    <property type="evidence" value="ECO:0007669"/>
    <property type="project" value="UniProtKB-UniRule"/>
</dbReference>
<evidence type="ECO:0000313" key="9">
    <source>
        <dbReference type="Proteomes" id="UP000786811"/>
    </source>
</evidence>
<keyword evidence="3" id="KW-0862">Zinc</keyword>
<sequence>MVKKCSVKNCLSGSTAERKRNVELNRRQTTLFQVPKCPEALKKWNLALSQHLLHKNFVCELHFKDDDIIRTFDRINLPNGEVFDLPKERFHLKAGAIPVQANMLVDHHDARVLDSSNTNPLPMQIVSEEVVINEELDTGCSAGKHMEDNSNISDNFSDCRQQMYSSSIVNEIIEDTTSHTGDLELEWQILYEENYRPAAFDDNPGTFSLSTILQALKDQGLPQNWCWSKQSEPQKLLILYYIDSFLKKLKLEVKISNNLIIQITVMETGVTVNYNYSLTSVIHFFNMLQEIEKSQFCSGPGVTNGRCSTRCDGILQSPEKYKRFMKMNRCFSCRSLRKRLLMSSKRKNNDITKRYITIKRKLHVKQKNLHRLKKKNHQLKEKVEQLKHQCAVIKDSVIEEEIADLPEAQKQAVRACFQAAKVKNSKQRRYTIEWVYECLMIRIKGPVVYDKLRERQILPLPCKDTLNRYINKLDSAFGFPKAIFDTLRLKASRMESYDKRDTLLIDEIALSEAVKLNTKTMEFNGFVNLGNYTPQNLINERADHALVFMYQPFRGTWVQVLGYFLSKSAVTKDVLHKLIIDCIIQLEKAGMQVDVVTSDGAQWNRGA</sequence>
<dbReference type="Gene3D" id="6.20.210.20">
    <property type="entry name" value="THAP domain"/>
    <property type="match status" value="1"/>
</dbReference>
<evidence type="ECO:0000256" key="2">
    <source>
        <dbReference type="ARBA" id="ARBA00022771"/>
    </source>
</evidence>
<keyword evidence="1" id="KW-0479">Metal-binding</keyword>
<evidence type="ECO:0000313" key="8">
    <source>
        <dbReference type="EMBL" id="CAG5093059.1"/>
    </source>
</evidence>
<dbReference type="GO" id="GO:0008270">
    <property type="term" value="F:zinc ion binding"/>
    <property type="evidence" value="ECO:0007669"/>
    <property type="project" value="UniProtKB-KW"/>
</dbReference>
<protein>
    <recommendedName>
        <fullName evidence="7">THAP-type domain-containing protein</fullName>
    </recommendedName>
</protein>
<comment type="caution">
    <text evidence="8">The sequence shown here is derived from an EMBL/GenBank/DDBJ whole genome shotgun (WGS) entry which is preliminary data.</text>
</comment>
<feature type="coiled-coil region" evidence="6">
    <location>
        <begin position="362"/>
        <end position="396"/>
    </location>
</feature>
<dbReference type="Pfam" id="PF21787">
    <property type="entry name" value="TNP-like_RNaseH_N"/>
    <property type="match status" value="1"/>
</dbReference>
<dbReference type="InterPro" id="IPR048365">
    <property type="entry name" value="TNP-like_RNaseH_N"/>
</dbReference>
<evidence type="ECO:0000256" key="3">
    <source>
        <dbReference type="ARBA" id="ARBA00022833"/>
    </source>
</evidence>
<evidence type="ECO:0000256" key="6">
    <source>
        <dbReference type="SAM" id="Coils"/>
    </source>
</evidence>
<name>A0A8J2MLP3_COTCN</name>
<accession>A0A8J2MLP3</accession>
<feature type="domain" description="THAP-type" evidence="7">
    <location>
        <begin position="1"/>
        <end position="101"/>
    </location>
</feature>
<evidence type="ECO:0000256" key="5">
    <source>
        <dbReference type="PROSITE-ProRule" id="PRU00309"/>
    </source>
</evidence>
<dbReference type="SMART" id="SM00980">
    <property type="entry name" value="THAP"/>
    <property type="match status" value="1"/>
</dbReference>
<dbReference type="InterPro" id="IPR006612">
    <property type="entry name" value="THAP_Znf"/>
</dbReference>
<organism evidence="8 9">
    <name type="scientific">Cotesia congregata</name>
    <name type="common">Parasitoid wasp</name>
    <name type="synonym">Apanteles congregatus</name>
    <dbReference type="NCBI Taxonomy" id="51543"/>
    <lineage>
        <taxon>Eukaryota</taxon>
        <taxon>Metazoa</taxon>
        <taxon>Ecdysozoa</taxon>
        <taxon>Arthropoda</taxon>
        <taxon>Hexapoda</taxon>
        <taxon>Insecta</taxon>
        <taxon>Pterygota</taxon>
        <taxon>Neoptera</taxon>
        <taxon>Endopterygota</taxon>
        <taxon>Hymenoptera</taxon>
        <taxon>Apocrita</taxon>
        <taxon>Ichneumonoidea</taxon>
        <taxon>Braconidae</taxon>
        <taxon>Microgastrinae</taxon>
        <taxon>Cotesia</taxon>
    </lineage>
</organism>
<dbReference type="SUPFAM" id="SSF57716">
    <property type="entry name" value="Glucocorticoid receptor-like (DNA-binding domain)"/>
    <property type="match status" value="1"/>
</dbReference>
<keyword evidence="6" id="KW-0175">Coiled coil</keyword>
<evidence type="ECO:0000256" key="1">
    <source>
        <dbReference type="ARBA" id="ARBA00022723"/>
    </source>
</evidence>
<gene>
    <name evidence="8" type="ORF">HICCMSTLAB_LOCUS6560</name>
</gene>
<dbReference type="EMBL" id="CAJNRD030001120">
    <property type="protein sequence ID" value="CAG5093059.1"/>
    <property type="molecule type" value="Genomic_DNA"/>
</dbReference>
<dbReference type="OrthoDB" id="7586333at2759"/>
<evidence type="ECO:0000259" key="7">
    <source>
        <dbReference type="PROSITE" id="PS50950"/>
    </source>
</evidence>
<reference evidence="8" key="1">
    <citation type="submission" date="2021-04" db="EMBL/GenBank/DDBJ databases">
        <authorList>
            <person name="Chebbi M.A.C M."/>
        </authorList>
    </citation>
    <scope>NUCLEOTIDE SEQUENCE</scope>
</reference>
<dbReference type="PROSITE" id="PS50950">
    <property type="entry name" value="ZF_THAP"/>
    <property type="match status" value="1"/>
</dbReference>
<evidence type="ECO:0000256" key="4">
    <source>
        <dbReference type="ARBA" id="ARBA00023125"/>
    </source>
</evidence>
<proteinExistence type="predicted"/>